<protein>
    <submittedName>
        <fullName evidence="3 4">Uncharacterized protein LOC109005990</fullName>
    </submittedName>
</protein>
<evidence type="ECO:0000313" key="3">
    <source>
        <dbReference type="RefSeq" id="XP_018840664.2"/>
    </source>
</evidence>
<dbReference type="KEGG" id="jre:109005990"/>
<dbReference type="RefSeq" id="XP_018840664.2">
    <property type="nucleotide sequence ID" value="XM_018985119.2"/>
</dbReference>
<organism evidence="2 3">
    <name type="scientific">Juglans regia</name>
    <name type="common">English walnut</name>
    <dbReference type="NCBI Taxonomy" id="51240"/>
    <lineage>
        <taxon>Eukaryota</taxon>
        <taxon>Viridiplantae</taxon>
        <taxon>Streptophyta</taxon>
        <taxon>Embryophyta</taxon>
        <taxon>Tracheophyta</taxon>
        <taxon>Spermatophyta</taxon>
        <taxon>Magnoliopsida</taxon>
        <taxon>eudicotyledons</taxon>
        <taxon>Gunneridae</taxon>
        <taxon>Pentapetalae</taxon>
        <taxon>rosids</taxon>
        <taxon>fabids</taxon>
        <taxon>Fagales</taxon>
        <taxon>Juglandaceae</taxon>
        <taxon>Juglans</taxon>
    </lineage>
</organism>
<dbReference type="GeneID" id="109005990"/>
<proteinExistence type="predicted"/>
<accession>A0A2I4G9S9</accession>
<dbReference type="Proteomes" id="UP000235220">
    <property type="component" value="Chromosome 11"/>
</dbReference>
<name>A0A2I4G9S9_JUGRE</name>
<evidence type="ECO:0000256" key="1">
    <source>
        <dbReference type="SAM" id="MobiDB-lite"/>
    </source>
</evidence>
<evidence type="ECO:0000313" key="4">
    <source>
        <dbReference type="RefSeq" id="XP_018840666.2"/>
    </source>
</evidence>
<evidence type="ECO:0000313" key="2">
    <source>
        <dbReference type="Proteomes" id="UP000235220"/>
    </source>
</evidence>
<gene>
    <name evidence="3 4" type="primary">LOC109005990</name>
</gene>
<dbReference type="PANTHER" id="PTHR32161:SF9">
    <property type="entry name" value="TOLB PROTEIN-LIKE PROTEIN"/>
    <property type="match status" value="1"/>
</dbReference>
<dbReference type="InterPro" id="IPR011659">
    <property type="entry name" value="WD40"/>
</dbReference>
<keyword evidence="2" id="KW-1185">Reference proteome</keyword>
<reference evidence="3 4" key="1">
    <citation type="submission" date="2025-04" db="UniProtKB">
        <authorList>
            <consortium name="RefSeq"/>
        </authorList>
    </citation>
    <scope>IDENTIFICATION</scope>
    <source>
        <tissue evidence="3 4">Leaves</tissue>
    </source>
</reference>
<dbReference type="InterPro" id="IPR011042">
    <property type="entry name" value="6-blade_b-propeller_TolB-like"/>
</dbReference>
<dbReference type="Pfam" id="PF07676">
    <property type="entry name" value="PD40"/>
    <property type="match status" value="4"/>
</dbReference>
<dbReference type="STRING" id="51240.A0A2I4G9S9"/>
<dbReference type="Gramene" id="Jr11_16780_p1">
    <property type="protein sequence ID" value="cds.Jr11_16780_p1"/>
    <property type="gene ID" value="Jr11_16780"/>
</dbReference>
<dbReference type="Gene3D" id="2.120.10.30">
    <property type="entry name" value="TolB, C-terminal domain"/>
    <property type="match status" value="3"/>
</dbReference>
<dbReference type="OrthoDB" id="43744at2759"/>
<dbReference type="AlphaFoldDB" id="A0A2I4G9S9"/>
<feature type="region of interest" description="Disordered" evidence="1">
    <location>
        <begin position="82"/>
        <end position="103"/>
    </location>
</feature>
<sequence length="759" mass="85361">MTHHYILILILSSGFSVLLALFPSSSIFILDRCRSTRISMLRHLIRTRLPFPVPRALSLPQPVASPLLLLKHFNPRCSVISSPTPPTTHSPTHTHTHTHAHMDPNPTGSIVFSTLDRPHYGFDLFSVELGPASTVSSERRLTDAISINFNGQFVDDDQTLVFISERTGSSRIYLSQPGFSSPKPLPYIPTSLFHDRPVIHNGRLYFISAHEQPDRLFKSWCALYSTRVDELDVTRLTPYGTVDYSPAVSRSGKFIAVASYGSRPWDGEFFELHTNLVVFPQSDPNNRVTVCERGGWPAWSGDSTIYFHREAEDGWWSIFRLDLPENLELSSELHNTVTRVTPPGLHCITPAALHDGKRIAVATRRCEREFRHIEIFDTESKTFSPVTESLNPTINHYNPFVSPGSRFLGYHRFRGESIEGVSTIPYIESLMSPIKQLRMFRINGFFPSYSADGKYIAFNYDFGSNSSLKILKSDGTKRWTLIKGRTAFGNSWSPAEKHVIYTSLGPIFRSVTETVQIARVEFNQADLDGDGEDVKCDVKILTKEETGNNAFPACSPDGKSVVFRSGRSGHKNLYIVDSVDGEFNGGIRRLTDGAWIDTMPSWSPKGDLIAFSSNRHNPDNSRKFGLYVVKPDGSDMRRIYVAGPEGSNEADMERINHVYFNKDGEWLLFTANFGGVSTEPVSWPNQFQPYGDLYVVRLDGSGLRRLTCDGYENGTPAWHSGDDDELDMGRLTLGSEVGGDQLRGEFRELRWLSCEFVKQ</sequence>
<dbReference type="SUPFAM" id="SSF69304">
    <property type="entry name" value="Tricorn protease N-terminal domain"/>
    <property type="match status" value="1"/>
</dbReference>
<dbReference type="PANTHER" id="PTHR32161">
    <property type="entry name" value="DPP6 N-TERMINAL DOMAIN-LIKE PROTEIN"/>
    <property type="match status" value="1"/>
</dbReference>
<dbReference type="SUPFAM" id="SSF82171">
    <property type="entry name" value="DPP6 N-terminal domain-like"/>
    <property type="match status" value="1"/>
</dbReference>
<dbReference type="RefSeq" id="XP_018840666.2">
    <property type="nucleotide sequence ID" value="XM_018985121.2"/>
</dbReference>